<evidence type="ECO:0000256" key="6">
    <source>
        <dbReference type="ARBA" id="ARBA00022679"/>
    </source>
</evidence>
<feature type="binding site" evidence="14">
    <location>
        <position position="133"/>
    </location>
    <ligand>
        <name>ATP</name>
        <dbReference type="ChEBI" id="CHEBI:30616"/>
    </ligand>
</feature>
<reference evidence="16 17" key="1">
    <citation type="submission" date="2016-10" db="EMBL/GenBank/DDBJ databases">
        <authorList>
            <person name="de Groot N.N."/>
        </authorList>
    </citation>
    <scope>NUCLEOTIDE SEQUENCE [LARGE SCALE GENOMIC DNA]</scope>
    <source>
        <strain evidence="16 17">CGMCC 1.9109</strain>
    </source>
</reference>
<evidence type="ECO:0000256" key="13">
    <source>
        <dbReference type="PIRNR" id="PIRNR004930"/>
    </source>
</evidence>
<dbReference type="Proteomes" id="UP000183685">
    <property type="component" value="Unassembled WGS sequence"/>
</dbReference>
<evidence type="ECO:0000256" key="8">
    <source>
        <dbReference type="ARBA" id="ARBA00022695"/>
    </source>
</evidence>
<gene>
    <name evidence="16" type="ORF">SAMN04488071_2773</name>
</gene>
<feature type="binding site" evidence="14">
    <location>
        <position position="167"/>
    </location>
    <ligand>
        <name>ATP</name>
        <dbReference type="ChEBI" id="CHEBI:30616"/>
    </ligand>
</feature>
<comment type="catalytic activity">
    <reaction evidence="12 13">
        <text>L-threonine + hydrogencarbonate + ATP = L-threonylcarbamoyladenylate + diphosphate + H2O</text>
        <dbReference type="Rhea" id="RHEA:36407"/>
        <dbReference type="ChEBI" id="CHEBI:15377"/>
        <dbReference type="ChEBI" id="CHEBI:17544"/>
        <dbReference type="ChEBI" id="CHEBI:30616"/>
        <dbReference type="ChEBI" id="CHEBI:33019"/>
        <dbReference type="ChEBI" id="CHEBI:57926"/>
        <dbReference type="ChEBI" id="CHEBI:73682"/>
        <dbReference type="EC" id="2.7.7.87"/>
    </reaction>
</comment>
<dbReference type="Gene3D" id="3.40.50.11030">
    <property type="entry name" value="Threonylcarbamoyl-AMP synthase, C-terminal domain"/>
    <property type="match status" value="1"/>
</dbReference>
<keyword evidence="5 13" id="KW-0963">Cytoplasm</keyword>
<comment type="similarity">
    <text evidence="2 13">Belongs to the SUA5 family.</text>
</comment>
<dbReference type="Pfam" id="PF01300">
    <property type="entry name" value="Sua5_yciO_yrdC"/>
    <property type="match status" value="1"/>
</dbReference>
<dbReference type="GO" id="GO:0003725">
    <property type="term" value="F:double-stranded RNA binding"/>
    <property type="evidence" value="ECO:0007669"/>
    <property type="project" value="UniProtKB-UniRule"/>
</dbReference>
<feature type="binding site" evidence="14">
    <location>
        <position position="82"/>
    </location>
    <ligand>
        <name>L-threonine</name>
        <dbReference type="ChEBI" id="CHEBI:57926"/>
    </ligand>
</feature>
<dbReference type="InterPro" id="IPR006070">
    <property type="entry name" value="Sua5-like_dom"/>
</dbReference>
<keyword evidence="17" id="KW-1185">Reference proteome</keyword>
<feature type="binding site" evidence="14">
    <location>
        <position position="211"/>
    </location>
    <ligand>
        <name>ATP</name>
        <dbReference type="ChEBI" id="CHEBI:30616"/>
    </ligand>
</feature>
<dbReference type="InterPro" id="IPR010923">
    <property type="entry name" value="T(6)A37_SUA5"/>
</dbReference>
<evidence type="ECO:0000256" key="14">
    <source>
        <dbReference type="PIRSR" id="PIRSR004930-1"/>
    </source>
</evidence>
<evidence type="ECO:0000256" key="9">
    <source>
        <dbReference type="ARBA" id="ARBA00022741"/>
    </source>
</evidence>
<dbReference type="EC" id="2.7.7.87" evidence="3 13"/>
<protein>
    <recommendedName>
        <fullName evidence="4 13">Threonylcarbamoyl-AMP synthase</fullName>
        <shortName evidence="13">TC-AMP synthase</shortName>
        <ecNumber evidence="3 13">2.7.7.87</ecNumber>
    </recommendedName>
    <alternativeName>
        <fullName evidence="11 13">L-threonylcarbamoyladenylate synthase</fullName>
    </alternativeName>
</protein>
<evidence type="ECO:0000256" key="12">
    <source>
        <dbReference type="ARBA" id="ARBA00048366"/>
    </source>
</evidence>
<dbReference type="PANTHER" id="PTHR17490:SF16">
    <property type="entry name" value="THREONYLCARBAMOYL-AMP SYNTHASE"/>
    <property type="match status" value="1"/>
</dbReference>
<dbReference type="SUPFAM" id="SSF55821">
    <property type="entry name" value="YrdC/RibB"/>
    <property type="match status" value="1"/>
</dbReference>
<dbReference type="GO" id="GO:0005524">
    <property type="term" value="F:ATP binding"/>
    <property type="evidence" value="ECO:0007669"/>
    <property type="project" value="UniProtKB-UniRule"/>
</dbReference>
<feature type="binding site" evidence="14">
    <location>
        <position position="159"/>
    </location>
    <ligand>
        <name>ATP</name>
        <dbReference type="ChEBI" id="CHEBI:30616"/>
    </ligand>
</feature>
<dbReference type="InterPro" id="IPR017945">
    <property type="entry name" value="DHBP_synth_RibB-like_a/b_dom"/>
</dbReference>
<dbReference type="AlphaFoldDB" id="A0A1G7CEM8"/>
<sequence>MRPNLLCPVNAKLCMATFKTQVVSETENGAVSLAVQHLAAGNLVAIPTETVYGLAADATEYAAVQQIYKAKGRPSFNPLICHVADVAMAKKIVTVSALASRLMEIYWPGPLTLVLPARPDSPIAAPVSAGLDTLAVRCPNKGITREIIRKLEKPIAAPSANPSGKLSPTSAADVLAGLDGKLPLIIDAGDAPEGIESTIIGVKNDKLYLLRPGTITADEIAERLGQPVLDRNEDEISAPGQLLSHYAPEASVRLNATEKRDGELLIGFGDIKGDISLSASGDLSEAAHNLFKTIRNADKTSTRIAVAPVPNEGIGIAINDRLKRAAAPRKDA</sequence>
<evidence type="ECO:0000256" key="2">
    <source>
        <dbReference type="ARBA" id="ARBA00007663"/>
    </source>
</evidence>
<keyword evidence="7 13" id="KW-0819">tRNA processing</keyword>
<dbReference type="PANTHER" id="PTHR17490">
    <property type="entry name" value="SUA5"/>
    <property type="match status" value="1"/>
</dbReference>
<dbReference type="Gene3D" id="3.90.870.10">
    <property type="entry name" value="DHBP synthase"/>
    <property type="match status" value="1"/>
</dbReference>
<dbReference type="GO" id="GO:0005737">
    <property type="term" value="C:cytoplasm"/>
    <property type="evidence" value="ECO:0007669"/>
    <property type="project" value="UniProtKB-SubCell"/>
</dbReference>
<evidence type="ECO:0000256" key="3">
    <source>
        <dbReference type="ARBA" id="ARBA00012584"/>
    </source>
</evidence>
<keyword evidence="8 13" id="KW-0548">Nucleotidyltransferase</keyword>
<evidence type="ECO:0000313" key="16">
    <source>
        <dbReference type="EMBL" id="SDE37834.1"/>
    </source>
</evidence>
<dbReference type="STRING" id="637679.GCA_001550055_03148"/>
<keyword evidence="6 13" id="KW-0808">Transferase</keyword>
<keyword evidence="10 13" id="KW-0067">ATP-binding</keyword>
<evidence type="ECO:0000256" key="7">
    <source>
        <dbReference type="ARBA" id="ARBA00022694"/>
    </source>
</evidence>
<evidence type="ECO:0000256" key="1">
    <source>
        <dbReference type="ARBA" id="ARBA00004496"/>
    </source>
</evidence>
<evidence type="ECO:0000256" key="11">
    <source>
        <dbReference type="ARBA" id="ARBA00029774"/>
    </source>
</evidence>
<dbReference type="InterPro" id="IPR038385">
    <property type="entry name" value="Sua5/YwlC_C"/>
</dbReference>
<evidence type="ECO:0000256" key="10">
    <source>
        <dbReference type="ARBA" id="ARBA00022840"/>
    </source>
</evidence>
<keyword evidence="9 13" id="KW-0547">Nucleotide-binding</keyword>
<comment type="subcellular location">
    <subcellularLocation>
        <location evidence="1 13">Cytoplasm</location>
    </subcellularLocation>
</comment>
<evidence type="ECO:0000256" key="5">
    <source>
        <dbReference type="ARBA" id="ARBA00022490"/>
    </source>
</evidence>
<dbReference type="GO" id="GO:0006450">
    <property type="term" value="P:regulation of translational fidelity"/>
    <property type="evidence" value="ECO:0007669"/>
    <property type="project" value="TreeGrafter"/>
</dbReference>
<dbReference type="InterPro" id="IPR050156">
    <property type="entry name" value="TC-AMP_synthase_SUA5"/>
</dbReference>
<evidence type="ECO:0000256" key="4">
    <source>
        <dbReference type="ARBA" id="ARBA00015492"/>
    </source>
</evidence>
<feature type="binding site" evidence="14">
    <location>
        <position position="50"/>
    </location>
    <ligand>
        <name>L-threonine</name>
        <dbReference type="ChEBI" id="CHEBI:57926"/>
    </ligand>
</feature>
<dbReference type="PIRSF" id="PIRSF004930">
    <property type="entry name" value="Tln_factor_SUA5"/>
    <property type="match status" value="1"/>
</dbReference>
<feature type="binding site" evidence="14">
    <location>
        <position position="157"/>
    </location>
    <ligand>
        <name>L-threonine</name>
        <dbReference type="ChEBI" id="CHEBI:57926"/>
    </ligand>
</feature>
<dbReference type="PROSITE" id="PS51163">
    <property type="entry name" value="YRDC"/>
    <property type="match status" value="1"/>
</dbReference>
<name>A0A1G7CEM8_9PROT</name>
<feature type="binding site" evidence="14">
    <location>
        <position position="137"/>
    </location>
    <ligand>
        <name>L-threonine</name>
        <dbReference type="ChEBI" id="CHEBI:57926"/>
    </ligand>
</feature>
<feature type="binding site" evidence="14">
    <location>
        <position position="246"/>
    </location>
    <ligand>
        <name>ATP</name>
        <dbReference type="ChEBI" id="CHEBI:30616"/>
    </ligand>
</feature>
<dbReference type="Pfam" id="PF03481">
    <property type="entry name" value="Sua5_C"/>
    <property type="match status" value="1"/>
</dbReference>
<dbReference type="GO" id="GO:0000049">
    <property type="term" value="F:tRNA binding"/>
    <property type="evidence" value="ECO:0007669"/>
    <property type="project" value="TreeGrafter"/>
</dbReference>
<organism evidence="16 17">
    <name type="scientific">Kordiimonas lacus</name>
    <dbReference type="NCBI Taxonomy" id="637679"/>
    <lineage>
        <taxon>Bacteria</taxon>
        <taxon>Pseudomonadati</taxon>
        <taxon>Pseudomonadota</taxon>
        <taxon>Alphaproteobacteria</taxon>
        <taxon>Kordiimonadales</taxon>
        <taxon>Kordiimonadaceae</taxon>
        <taxon>Kordiimonas</taxon>
    </lineage>
</organism>
<evidence type="ECO:0000259" key="15">
    <source>
        <dbReference type="PROSITE" id="PS51163"/>
    </source>
</evidence>
<feature type="binding site" evidence="14">
    <location>
        <position position="197"/>
    </location>
    <ligand>
        <name>L-threonine</name>
        <dbReference type="ChEBI" id="CHEBI:57926"/>
    </ligand>
</feature>
<feature type="domain" description="YrdC-like" evidence="15">
    <location>
        <begin position="28"/>
        <end position="215"/>
    </location>
</feature>
<dbReference type="GO" id="GO:0061710">
    <property type="term" value="F:L-threonylcarbamoyladenylate synthase"/>
    <property type="evidence" value="ECO:0007669"/>
    <property type="project" value="UniProtKB-EC"/>
</dbReference>
<dbReference type="InterPro" id="IPR005145">
    <property type="entry name" value="Sua5_C"/>
</dbReference>
<feature type="binding site" evidence="14">
    <location>
        <position position="73"/>
    </location>
    <ligand>
        <name>ATP</name>
        <dbReference type="ChEBI" id="CHEBI:30616"/>
    </ligand>
</feature>
<feature type="binding site" evidence="14">
    <location>
        <position position="77"/>
    </location>
    <ligand>
        <name>ATP</name>
        <dbReference type="ChEBI" id="CHEBI:30616"/>
    </ligand>
</feature>
<proteinExistence type="inferred from homology"/>
<dbReference type="GO" id="GO:0008033">
    <property type="term" value="P:tRNA processing"/>
    <property type="evidence" value="ECO:0007669"/>
    <property type="project" value="UniProtKB-KW"/>
</dbReference>
<dbReference type="NCBIfam" id="TIGR00057">
    <property type="entry name" value="L-threonylcarbamoyladenylate synthase"/>
    <property type="match status" value="1"/>
</dbReference>
<comment type="function">
    <text evidence="13">Required for the formation of a threonylcarbamoyl group on adenosine at position 37 (t(6)A37) in tRNAs that read codons beginning with adenine.</text>
</comment>
<evidence type="ECO:0000313" key="17">
    <source>
        <dbReference type="Proteomes" id="UP000183685"/>
    </source>
</evidence>
<dbReference type="EMBL" id="FNAK01000006">
    <property type="protein sequence ID" value="SDE37834.1"/>
    <property type="molecule type" value="Genomic_DNA"/>
</dbReference>
<accession>A0A1G7CEM8</accession>